<dbReference type="KEGG" id="nak:EH165_09430"/>
<dbReference type="OrthoDB" id="9789634at2"/>
<dbReference type="SUPFAM" id="SSF81301">
    <property type="entry name" value="Nucleotidyltransferase"/>
    <property type="match status" value="1"/>
</dbReference>
<dbReference type="InterPro" id="IPR043519">
    <property type="entry name" value="NT_sf"/>
</dbReference>
<dbReference type="SMART" id="SM00954">
    <property type="entry name" value="RelA_SpoT"/>
    <property type="match status" value="1"/>
</dbReference>
<dbReference type="Proteomes" id="UP000268084">
    <property type="component" value="Chromosome"/>
</dbReference>
<dbReference type="InterPro" id="IPR007685">
    <property type="entry name" value="RelA_SpoT"/>
</dbReference>
<organism evidence="2 3">
    <name type="scientific">Nakamurella antarctica</name>
    <dbReference type="NCBI Taxonomy" id="1902245"/>
    <lineage>
        <taxon>Bacteria</taxon>
        <taxon>Bacillati</taxon>
        <taxon>Actinomycetota</taxon>
        <taxon>Actinomycetes</taxon>
        <taxon>Nakamurellales</taxon>
        <taxon>Nakamurellaceae</taxon>
        <taxon>Nakamurella</taxon>
    </lineage>
</organism>
<dbReference type="GO" id="GO:0015969">
    <property type="term" value="P:guanosine tetraphosphate metabolic process"/>
    <property type="evidence" value="ECO:0007669"/>
    <property type="project" value="InterPro"/>
</dbReference>
<keyword evidence="3" id="KW-1185">Reference proteome</keyword>
<dbReference type="CDD" id="cd05399">
    <property type="entry name" value="NT_Rel-Spo_like"/>
    <property type="match status" value="1"/>
</dbReference>
<evidence type="ECO:0000259" key="1">
    <source>
        <dbReference type="SMART" id="SM00954"/>
    </source>
</evidence>
<gene>
    <name evidence="2" type="ORF">EH165_09430</name>
</gene>
<name>A0A3G8ZWE8_9ACTN</name>
<dbReference type="RefSeq" id="WP_124799235.1">
    <property type="nucleotide sequence ID" value="NZ_CP034170.1"/>
</dbReference>
<dbReference type="Gene3D" id="3.30.460.10">
    <property type="entry name" value="Beta Polymerase, domain 2"/>
    <property type="match status" value="1"/>
</dbReference>
<dbReference type="PANTHER" id="PTHR41773:SF1">
    <property type="entry name" value="RELA_SPOT DOMAIN-CONTAINING PROTEIN"/>
    <property type="match status" value="1"/>
</dbReference>
<protein>
    <submittedName>
        <fullName evidence="2">RelA/SpoT protein</fullName>
    </submittedName>
</protein>
<sequence>MAVHDDVDMLVAAMYAEREKRWNYAQRRTRRLLQSLTAQILLGKDKERLTVGKGRIKEAASALGKIRRKLGPNDLPPTSFDEVDALVNDVVGVRVLAKTPRDLDEISELLPAFLLTQTDITFFPEESNDYVANPKKSGYRARHYVIGVLDPDGEQKPTKVEIQIRTRLQDAWSELTHEDLYKPGPLKPDDFHDKIARTMAGLLNEVDALADHLAIELDSGTDPNERVLIAAENAQPARTLATAVVIRSGPNYALAQANGEQGLVPASVIRLLVGAEKLIDVDDYLQAEDVITVEIIESEKGVYYHPVDAGQLRRPRSVAARAGSPGSDSD</sequence>
<accession>A0A3G8ZWE8</accession>
<dbReference type="EMBL" id="CP034170">
    <property type="protein sequence ID" value="AZI58326.1"/>
    <property type="molecule type" value="Genomic_DNA"/>
</dbReference>
<feature type="domain" description="RelA/SpoT" evidence="1">
    <location>
        <begin position="54"/>
        <end position="185"/>
    </location>
</feature>
<evidence type="ECO:0000313" key="3">
    <source>
        <dbReference type="Proteomes" id="UP000268084"/>
    </source>
</evidence>
<reference evidence="2 3" key="1">
    <citation type="submission" date="2018-11" db="EMBL/GenBank/DDBJ databases">
        <authorList>
            <person name="Da X."/>
        </authorList>
    </citation>
    <scope>NUCLEOTIDE SEQUENCE [LARGE SCALE GENOMIC DNA]</scope>
    <source>
        <strain evidence="2 3">S14-144</strain>
    </source>
</reference>
<evidence type="ECO:0000313" key="2">
    <source>
        <dbReference type="EMBL" id="AZI58326.1"/>
    </source>
</evidence>
<dbReference type="PANTHER" id="PTHR41773">
    <property type="entry name" value="GTP PYROPHOSPHATASE-RELATED"/>
    <property type="match status" value="1"/>
</dbReference>
<dbReference type="Pfam" id="PF04607">
    <property type="entry name" value="RelA_SpoT"/>
    <property type="match status" value="1"/>
</dbReference>
<reference evidence="2 3" key="2">
    <citation type="submission" date="2018-12" db="EMBL/GenBank/DDBJ databases">
        <title>Nakamurella antarcticus sp. nov., isolated from Antarctica South Shetland Islands soil.</title>
        <authorList>
            <person name="Peng F."/>
        </authorList>
    </citation>
    <scope>NUCLEOTIDE SEQUENCE [LARGE SCALE GENOMIC DNA]</scope>
    <source>
        <strain evidence="2 3">S14-144</strain>
    </source>
</reference>
<dbReference type="AlphaFoldDB" id="A0A3G8ZWE8"/>
<proteinExistence type="predicted"/>